<dbReference type="SUPFAM" id="SSF82199">
    <property type="entry name" value="SET domain"/>
    <property type="match status" value="1"/>
</dbReference>
<evidence type="ECO:0008006" key="4">
    <source>
        <dbReference type="Google" id="ProtNLM"/>
    </source>
</evidence>
<feature type="region of interest" description="Disordered" evidence="1">
    <location>
        <begin position="1"/>
        <end position="21"/>
    </location>
</feature>
<evidence type="ECO:0000313" key="2">
    <source>
        <dbReference type="EMBL" id="KAF5257756.1"/>
    </source>
</evidence>
<feature type="compositionally biased region" description="Low complexity" evidence="1">
    <location>
        <begin position="811"/>
        <end position="821"/>
    </location>
</feature>
<dbReference type="EMBL" id="JAAFOW010002200">
    <property type="protein sequence ID" value="KAF5257756.1"/>
    <property type="molecule type" value="Genomic_DNA"/>
</dbReference>
<dbReference type="InterPro" id="IPR052579">
    <property type="entry name" value="Zinc_finger_SWIM"/>
</dbReference>
<dbReference type="InterPro" id="IPR046341">
    <property type="entry name" value="SET_dom_sf"/>
</dbReference>
<dbReference type="PANTHER" id="PTHR31569">
    <property type="entry name" value="SWIM-TYPE DOMAIN-CONTAINING PROTEIN"/>
    <property type="match status" value="1"/>
</dbReference>
<evidence type="ECO:0000313" key="3">
    <source>
        <dbReference type="Proteomes" id="UP000558688"/>
    </source>
</evidence>
<proteinExistence type="predicted"/>
<accession>A0A8H5A2Q1</accession>
<feature type="region of interest" description="Disordered" evidence="1">
    <location>
        <begin position="807"/>
        <end position="839"/>
    </location>
</feature>
<protein>
    <recommendedName>
        <fullName evidence="4">MULE transposase domain-containing protein</fullName>
    </recommendedName>
</protein>
<dbReference type="Proteomes" id="UP000558688">
    <property type="component" value="Unassembled WGS sequence"/>
</dbReference>
<reference evidence="2" key="1">
    <citation type="submission" date="2020-02" db="EMBL/GenBank/DDBJ databases">
        <title>Identification and distribution of gene clusters putatively required for synthesis of sphingolipid metabolism inhibitors in phylogenetically diverse species of the filamentous fungus Fusarium.</title>
        <authorList>
            <person name="Kim H.-S."/>
            <person name="Busman M."/>
            <person name="Brown D.W."/>
            <person name="Divon H."/>
            <person name="Uhlig S."/>
            <person name="Proctor R.H."/>
        </authorList>
    </citation>
    <scope>NUCLEOTIDE SEQUENCE [LARGE SCALE GENOMIC DNA]</scope>
    <source>
        <strain evidence="2">NRRL 39464</strain>
    </source>
</reference>
<gene>
    <name evidence="2" type="ORF">FOXYS1_11705</name>
</gene>
<comment type="caution">
    <text evidence="2">The sequence shown here is derived from an EMBL/GenBank/DDBJ whole genome shotgun (WGS) entry which is preliminary data.</text>
</comment>
<dbReference type="PANTHER" id="PTHR31569:SF4">
    <property type="entry name" value="SWIM-TYPE DOMAIN-CONTAINING PROTEIN"/>
    <property type="match status" value="1"/>
</dbReference>
<evidence type="ECO:0000256" key="1">
    <source>
        <dbReference type="SAM" id="MobiDB-lite"/>
    </source>
</evidence>
<sequence>MNVNQSQSPTPFPGDCLPPEGEYESREALFEAINAWAATRGYAFITGRSTKEKTGRRTITYRCDRRRNHPIVSRERQRKTTTRTTGCEFSVLAKENKDRSTWTLRHRSDSRFSLHNHEPSQDTTAHPVLRTLSKEHLSQLTGLANAGIAPKEIRTFMRQNTDTIATQQDIYNRIADARREVCQGQSSINALADQLFREGFWSQFQTGPDGRVKAVLFAHPESVAYLQAYPDVLILDCTYKTNKYGMPLLDLIGVDSCQQKLVKAWVNQHPHFDNVVTSRVEGIHWLLKSHLKVSTLDPFEAWRSIKHALLNQLAELKSNQAKQKIRTPIELSSTLYGAVRGWVSHEALRKVEQQRKLLLNEDSAPMSACTGSFSRSQGLPCAHKLKGLLVRDQALQLEDFYPHWHLTRKDNRRPLLEPRQRVDPVAASSSLPLSSVRRELSGFEVIENARPIRNPLCSKCHILGHTRNSKECPLRYSELRALPVVSSDQPQTCSENFQWIPFAVPEEPRPPAMETLDEIQWQPIMTLENFEFEPELTCQDLPSQLTIETEQVDRHITTPEPRHLSSAPSMYTPPVSLQLTSGDPASDLTTHLRYDDPRAIHQRYVKSREDWYKAQPPGTWLGNRQYRKAMGLPLGYPKASYSWCLDYKQMGRYCKTSTGLREWTKEEMMAYLDWDKAETDRMEARVAEETENGRLFTSRRGMGELWEMAQRDIDEQEALYSAAEQEESCEDMDHLRGTLQNHLVDKLIKALSDFPLDQLENPILSLQAFIQDGNGADPEGDTFEANEQHQSGEFLLSHQVYLCDSTASETLPNPSSPLSGPSPQPLRRSRIQPADPPTANVAQQLTSTLAVSRKHQGGLRPVSVNAAVDDGLESRRQMQVGQENFPKRAKTKHDGTFRLQDSSLGKFIVGVWEQIHSGLVLEPHVLTEQVQLIATTPRVGHEARGVLSAAVDTRNIPDVTCESFSRSNLFCRKVTQASRTCRSIEVIVQARWVELFDSYVEYLAGINPGLSSTKSRMKALAEACTDFGWPEKELRNKMAIWRGYKEIKDVLGWVALVFSGMGLYRLCKYRIDFDKEKFHRVRALRLRMEVAADTLHHNWRQLLAIIGEPTQRRFIGHHHDWVVYQDGSDPVPLRSTYLEYDPNFSFEHLDESIIDTTLWGADDPRWAPPPNAIICVANTNVCLLCEQVQSNDAALNSCNCFPSLFGGPRLPCAVQVFRTSDGRNNGLQALVSFERGVAIGEFIGLVTKDIKDQDVLDSKVGERRYQI</sequence>
<dbReference type="AlphaFoldDB" id="A0A8H5A2Q1"/>
<organism evidence="2 3">
    <name type="scientific">Fusarium oxysporum</name>
    <name type="common">Fusarium vascular wilt</name>
    <dbReference type="NCBI Taxonomy" id="5507"/>
    <lineage>
        <taxon>Eukaryota</taxon>
        <taxon>Fungi</taxon>
        <taxon>Dikarya</taxon>
        <taxon>Ascomycota</taxon>
        <taxon>Pezizomycotina</taxon>
        <taxon>Sordariomycetes</taxon>
        <taxon>Hypocreomycetidae</taxon>
        <taxon>Hypocreales</taxon>
        <taxon>Nectriaceae</taxon>
        <taxon>Fusarium</taxon>
        <taxon>Fusarium oxysporum species complex</taxon>
    </lineage>
</organism>
<name>A0A8H5A2Q1_FUSOX</name>